<dbReference type="SUPFAM" id="SSF81383">
    <property type="entry name" value="F-box domain"/>
    <property type="match status" value="1"/>
</dbReference>
<dbReference type="Proteomes" id="UP000054217">
    <property type="component" value="Unassembled WGS sequence"/>
</dbReference>
<evidence type="ECO:0000256" key="1">
    <source>
        <dbReference type="ARBA" id="ARBA00004496"/>
    </source>
</evidence>
<evidence type="ECO:0000256" key="6">
    <source>
        <dbReference type="ARBA" id="ARBA00022803"/>
    </source>
</evidence>
<dbReference type="PROSITE" id="PS50181">
    <property type="entry name" value="FBOX"/>
    <property type="match status" value="1"/>
</dbReference>
<reference evidence="9 10" key="1">
    <citation type="submission" date="2014-04" db="EMBL/GenBank/DDBJ databases">
        <authorList>
            <consortium name="DOE Joint Genome Institute"/>
            <person name="Kuo A."/>
            <person name="Kohler A."/>
            <person name="Costa M.D."/>
            <person name="Nagy L.G."/>
            <person name="Floudas D."/>
            <person name="Copeland A."/>
            <person name="Barry K.W."/>
            <person name="Cichocki N."/>
            <person name="Veneault-Fourrey C."/>
            <person name="LaButti K."/>
            <person name="Lindquist E.A."/>
            <person name="Lipzen A."/>
            <person name="Lundell T."/>
            <person name="Morin E."/>
            <person name="Murat C."/>
            <person name="Sun H."/>
            <person name="Tunlid A."/>
            <person name="Henrissat B."/>
            <person name="Grigoriev I.V."/>
            <person name="Hibbett D.S."/>
            <person name="Martin F."/>
            <person name="Nordberg H.P."/>
            <person name="Cantor M.N."/>
            <person name="Hua S.X."/>
        </authorList>
    </citation>
    <scope>NUCLEOTIDE SEQUENCE [LARGE SCALE GENOMIC DNA]</scope>
    <source>
        <strain evidence="9 10">Marx 270</strain>
    </source>
</reference>
<feature type="region of interest" description="Disordered" evidence="7">
    <location>
        <begin position="22"/>
        <end position="68"/>
    </location>
</feature>
<keyword evidence="10" id="KW-1185">Reference proteome</keyword>
<dbReference type="Pfam" id="PF12937">
    <property type="entry name" value="F-box-like"/>
    <property type="match status" value="1"/>
</dbReference>
<feature type="domain" description="F-box" evidence="8">
    <location>
        <begin position="221"/>
        <end position="267"/>
    </location>
</feature>
<dbReference type="InterPro" id="IPR045464">
    <property type="entry name" value="Hrt3/FBXO9_C"/>
</dbReference>
<dbReference type="GO" id="GO:0005737">
    <property type="term" value="C:cytoplasm"/>
    <property type="evidence" value="ECO:0007669"/>
    <property type="project" value="UniProtKB-SubCell"/>
</dbReference>
<dbReference type="InterPro" id="IPR036047">
    <property type="entry name" value="F-box-like_dom_sf"/>
</dbReference>
<dbReference type="Gene3D" id="1.20.1280.50">
    <property type="match status" value="1"/>
</dbReference>
<evidence type="ECO:0000256" key="7">
    <source>
        <dbReference type="SAM" id="MobiDB-lite"/>
    </source>
</evidence>
<accession>A0A0C3JNI7</accession>
<keyword evidence="5" id="KW-0833">Ubl conjugation pathway</keyword>
<dbReference type="AlphaFoldDB" id="A0A0C3JNI7"/>
<feature type="compositionally biased region" description="Polar residues" evidence="7">
    <location>
        <begin position="52"/>
        <end position="66"/>
    </location>
</feature>
<dbReference type="FunCoup" id="A0A0C3JNI7">
    <property type="interactions" value="72"/>
</dbReference>
<organism evidence="9 10">
    <name type="scientific">Pisolithus tinctorius Marx 270</name>
    <dbReference type="NCBI Taxonomy" id="870435"/>
    <lineage>
        <taxon>Eukaryota</taxon>
        <taxon>Fungi</taxon>
        <taxon>Dikarya</taxon>
        <taxon>Basidiomycota</taxon>
        <taxon>Agaricomycotina</taxon>
        <taxon>Agaricomycetes</taxon>
        <taxon>Agaricomycetidae</taxon>
        <taxon>Boletales</taxon>
        <taxon>Sclerodermatineae</taxon>
        <taxon>Pisolithaceae</taxon>
        <taxon>Pisolithus</taxon>
    </lineage>
</organism>
<dbReference type="PANTHER" id="PTHR12874">
    <property type="entry name" value="F-BOX ONLY PROTEIN 48-RELATED"/>
    <property type="match status" value="1"/>
</dbReference>
<dbReference type="SUPFAM" id="SSF116846">
    <property type="entry name" value="MIT domain"/>
    <property type="match status" value="1"/>
</dbReference>
<proteinExistence type="predicted"/>
<evidence type="ECO:0000313" key="9">
    <source>
        <dbReference type="EMBL" id="KIO10748.1"/>
    </source>
</evidence>
<comment type="subcellular location">
    <subcellularLocation>
        <location evidence="1">Cytoplasm</location>
    </subcellularLocation>
</comment>
<evidence type="ECO:0000256" key="3">
    <source>
        <dbReference type="ARBA" id="ARBA00019775"/>
    </source>
</evidence>
<evidence type="ECO:0000313" key="10">
    <source>
        <dbReference type="Proteomes" id="UP000054217"/>
    </source>
</evidence>
<dbReference type="OrthoDB" id="2117972at2759"/>
<dbReference type="GO" id="GO:0031146">
    <property type="term" value="P:SCF-dependent proteasomal ubiquitin-dependent protein catabolic process"/>
    <property type="evidence" value="ECO:0007669"/>
    <property type="project" value="TreeGrafter"/>
</dbReference>
<dbReference type="EMBL" id="KN831951">
    <property type="protein sequence ID" value="KIO10748.1"/>
    <property type="molecule type" value="Genomic_DNA"/>
</dbReference>
<dbReference type="InParanoid" id="A0A0C3JNI7"/>
<protein>
    <recommendedName>
        <fullName evidence="3">F-box only protein 9</fullName>
    </recommendedName>
</protein>
<dbReference type="Gene3D" id="1.20.58.80">
    <property type="entry name" value="Phosphotransferase system, lactose/cellobiose-type IIA subunit"/>
    <property type="match status" value="1"/>
</dbReference>
<dbReference type="UniPathway" id="UPA00143"/>
<evidence type="ECO:0000256" key="5">
    <source>
        <dbReference type="ARBA" id="ARBA00022786"/>
    </source>
</evidence>
<gene>
    <name evidence="9" type="ORF">M404DRAFT_128475</name>
</gene>
<dbReference type="HOGENOM" id="CLU_017706_2_0_1"/>
<dbReference type="InterPro" id="IPR036181">
    <property type="entry name" value="MIT_dom_sf"/>
</dbReference>
<evidence type="ECO:0000256" key="2">
    <source>
        <dbReference type="ARBA" id="ARBA00004906"/>
    </source>
</evidence>
<dbReference type="InterPro" id="IPR001810">
    <property type="entry name" value="F-box_dom"/>
</dbReference>
<evidence type="ECO:0000259" key="8">
    <source>
        <dbReference type="PROSITE" id="PS50181"/>
    </source>
</evidence>
<dbReference type="STRING" id="870435.A0A0C3JNI7"/>
<keyword evidence="6" id="KW-0802">TPR repeat</keyword>
<reference evidence="10" key="2">
    <citation type="submission" date="2015-01" db="EMBL/GenBank/DDBJ databases">
        <title>Evolutionary Origins and Diversification of the Mycorrhizal Mutualists.</title>
        <authorList>
            <consortium name="DOE Joint Genome Institute"/>
            <consortium name="Mycorrhizal Genomics Consortium"/>
            <person name="Kohler A."/>
            <person name="Kuo A."/>
            <person name="Nagy L.G."/>
            <person name="Floudas D."/>
            <person name="Copeland A."/>
            <person name="Barry K.W."/>
            <person name="Cichocki N."/>
            <person name="Veneault-Fourrey C."/>
            <person name="LaButti K."/>
            <person name="Lindquist E.A."/>
            <person name="Lipzen A."/>
            <person name="Lundell T."/>
            <person name="Morin E."/>
            <person name="Murat C."/>
            <person name="Riley R."/>
            <person name="Ohm R."/>
            <person name="Sun H."/>
            <person name="Tunlid A."/>
            <person name="Henrissat B."/>
            <person name="Grigoriev I.V."/>
            <person name="Hibbett D.S."/>
            <person name="Martin F."/>
        </authorList>
    </citation>
    <scope>NUCLEOTIDE SEQUENCE [LARGE SCALE GENOMIC DNA]</scope>
    <source>
        <strain evidence="10">Marx 270</strain>
    </source>
</reference>
<sequence>MAAQAHVETEFPELVRFREEWKEEVRQRRAARQQTESEPPDSQIHRHASPLVGTSQLPPASTTACGSSDLPVQPLSQVDWHNQVAASVSRASLYTSNSESHNSPTLTRAVGIYRSAVQHEQEGRLDEALKLYSQAFRLEHNVDRAYFWEEQRSQQLAIPSSPAGDLVNATFTGKSKANAVQGTTIIKAETKDKYCASGALGKLIANFPAELAFTPEDEREGVALNVIPDELLLNVLCSLDTTAIERFAAVCRKARVLSLDSSIWRDFVYMAYKPPQIPDADSVNAIVKRFNADYRQTYIAQPRLRLDGVYIAVCHYVRRGVSDYAWANSTHLITYHRYLRFFADGTVLSLLANEEHTPQNVIPVLKPSLRMKGFTVGNWQLDGSIVRISDLVRAVSNAFPCDLLTYALHSPHHYPSSRYNFQMSLALQSKPLGRWNRLEILSYESVNVEKGEVVPFVLKHERPFWFSRVKSYPGYH</sequence>
<dbReference type="Pfam" id="PF19270">
    <property type="entry name" value="FBO_C"/>
    <property type="match status" value="1"/>
</dbReference>
<dbReference type="PANTHER" id="PTHR12874:SF9">
    <property type="entry name" value="F-BOX ONLY PROTEIN 48"/>
    <property type="match status" value="1"/>
</dbReference>
<keyword evidence="4" id="KW-0963">Cytoplasm</keyword>
<dbReference type="GO" id="GO:0019005">
    <property type="term" value="C:SCF ubiquitin ligase complex"/>
    <property type="evidence" value="ECO:0007669"/>
    <property type="project" value="TreeGrafter"/>
</dbReference>
<evidence type="ECO:0000256" key="4">
    <source>
        <dbReference type="ARBA" id="ARBA00022490"/>
    </source>
</evidence>
<dbReference type="GO" id="GO:0016567">
    <property type="term" value="P:protein ubiquitination"/>
    <property type="evidence" value="ECO:0007669"/>
    <property type="project" value="UniProtKB-UniPathway"/>
</dbReference>
<name>A0A0C3JNI7_PISTI</name>
<comment type="pathway">
    <text evidence="2">Protein modification; protein ubiquitination.</text>
</comment>